<dbReference type="Proteomes" id="UP001283361">
    <property type="component" value="Unassembled WGS sequence"/>
</dbReference>
<accession>A0AAE0ZYF3</accession>
<keyword evidence="2" id="KW-1185">Reference proteome</keyword>
<protein>
    <submittedName>
        <fullName evidence="1">Uncharacterized protein</fullName>
    </submittedName>
</protein>
<dbReference type="AlphaFoldDB" id="A0AAE0ZYF3"/>
<dbReference type="EMBL" id="JAWDGP010003058">
    <property type="protein sequence ID" value="KAK3777860.1"/>
    <property type="molecule type" value="Genomic_DNA"/>
</dbReference>
<reference evidence="1" key="1">
    <citation type="journal article" date="2023" name="G3 (Bethesda)">
        <title>A reference genome for the long-term kleptoplast-retaining sea slug Elysia crispata morphotype clarki.</title>
        <authorList>
            <person name="Eastman K.E."/>
            <person name="Pendleton A.L."/>
            <person name="Shaikh M.A."/>
            <person name="Suttiyut T."/>
            <person name="Ogas R."/>
            <person name="Tomko P."/>
            <person name="Gavelis G."/>
            <person name="Widhalm J.R."/>
            <person name="Wisecaver J.H."/>
        </authorList>
    </citation>
    <scope>NUCLEOTIDE SEQUENCE</scope>
    <source>
        <strain evidence="1">ECLA1</strain>
    </source>
</reference>
<name>A0AAE0ZYF3_9GAST</name>
<proteinExistence type="predicted"/>
<comment type="caution">
    <text evidence="1">The sequence shown here is derived from an EMBL/GenBank/DDBJ whole genome shotgun (WGS) entry which is preliminary data.</text>
</comment>
<gene>
    <name evidence="1" type="ORF">RRG08_038107</name>
</gene>
<organism evidence="1 2">
    <name type="scientific">Elysia crispata</name>
    <name type="common">lettuce slug</name>
    <dbReference type="NCBI Taxonomy" id="231223"/>
    <lineage>
        <taxon>Eukaryota</taxon>
        <taxon>Metazoa</taxon>
        <taxon>Spiralia</taxon>
        <taxon>Lophotrochozoa</taxon>
        <taxon>Mollusca</taxon>
        <taxon>Gastropoda</taxon>
        <taxon>Heterobranchia</taxon>
        <taxon>Euthyneura</taxon>
        <taxon>Panpulmonata</taxon>
        <taxon>Sacoglossa</taxon>
        <taxon>Placobranchoidea</taxon>
        <taxon>Plakobranchidae</taxon>
        <taxon>Elysia</taxon>
    </lineage>
</organism>
<sequence length="81" mass="9129">MTCSSFSGTLCGSLSTPGTVMHAEMHHRYDESLLAQLEPKMKHNEGENNLSVKYVKRVKNVTRCRLWCHGATVSTFSLDDR</sequence>
<evidence type="ECO:0000313" key="2">
    <source>
        <dbReference type="Proteomes" id="UP001283361"/>
    </source>
</evidence>
<evidence type="ECO:0000313" key="1">
    <source>
        <dbReference type="EMBL" id="KAK3777860.1"/>
    </source>
</evidence>